<evidence type="ECO:0000256" key="12">
    <source>
        <dbReference type="SAM" id="Phobius"/>
    </source>
</evidence>
<reference evidence="15" key="1">
    <citation type="submission" date="2020-06" db="EMBL/GenBank/DDBJ databases">
        <title>WGS assembly of Ceratodon purpureus strain R40.</title>
        <authorList>
            <person name="Carey S.B."/>
            <person name="Jenkins J."/>
            <person name="Shu S."/>
            <person name="Lovell J.T."/>
            <person name="Sreedasyam A."/>
            <person name="Maumus F."/>
            <person name="Tiley G.P."/>
            <person name="Fernandez-Pozo N."/>
            <person name="Barry K."/>
            <person name="Chen C."/>
            <person name="Wang M."/>
            <person name="Lipzen A."/>
            <person name="Daum C."/>
            <person name="Saski C.A."/>
            <person name="Payton A.C."/>
            <person name="Mcbreen J.C."/>
            <person name="Conrad R.E."/>
            <person name="Kollar L.M."/>
            <person name="Olsson S."/>
            <person name="Huttunen S."/>
            <person name="Landis J.B."/>
            <person name="Wickett N.J."/>
            <person name="Johnson M.G."/>
            <person name="Rensing S.A."/>
            <person name="Grimwood J."/>
            <person name="Schmutz J."/>
            <person name="Mcdaniel S.F."/>
        </authorList>
    </citation>
    <scope>NUCLEOTIDE SEQUENCE</scope>
    <source>
        <strain evidence="15">R40</strain>
    </source>
</reference>
<keyword evidence="7" id="KW-0256">Endoplasmic reticulum</keyword>
<evidence type="ECO:0000256" key="11">
    <source>
        <dbReference type="ARBA" id="ARBA00032139"/>
    </source>
</evidence>
<comment type="subcellular location">
    <subcellularLocation>
        <location evidence="2">Endoplasmic reticulum membrane</location>
        <topology evidence="2">Multi-pass membrane protein</topology>
    </subcellularLocation>
</comment>
<comment type="caution">
    <text evidence="15">The sequence shown here is derived from an EMBL/GenBank/DDBJ whole genome shotgun (WGS) entry which is preliminary data.</text>
</comment>
<feature type="domain" description="Ribophorin II C-terminal" evidence="14">
    <location>
        <begin position="293"/>
        <end position="393"/>
    </location>
</feature>
<evidence type="ECO:0000256" key="7">
    <source>
        <dbReference type="ARBA" id="ARBA00022824"/>
    </source>
</evidence>
<feature type="transmembrane region" description="Helical" evidence="12">
    <location>
        <begin position="303"/>
        <end position="326"/>
    </location>
</feature>
<name>A0A8T0IJ64_CERPU</name>
<keyword evidence="6" id="KW-0732">Signal</keyword>
<dbReference type="GO" id="GO:0006487">
    <property type="term" value="P:protein N-linked glycosylation"/>
    <property type="evidence" value="ECO:0007669"/>
    <property type="project" value="TreeGrafter"/>
</dbReference>
<comment type="function">
    <text evidence="1">Subunit of the oligosaccharyl transferase (OST) complex that catalyzes the initial transfer of a defined glycan (Glc(3)Man(9)GlcNAc(2) in eukaryotes) from the lipid carrier dolichol-pyrophosphate to an asparagine residue within an Asn-X-Ser/Thr consensus motif in nascent polypeptide chains, the first step in protein N-glycosylation. N-glycosylation occurs cotranslationally and the complex associates with the Sec61 complex at the channel-forming translocon complex that mediates protein translocation across the endoplasmic reticulum (ER). All subunits are required for a maximal enzyme activity.</text>
</comment>
<keyword evidence="8 12" id="KW-1133">Transmembrane helix</keyword>
<feature type="transmembrane region" description="Helical" evidence="12">
    <location>
        <begin position="372"/>
        <end position="392"/>
    </location>
</feature>
<evidence type="ECO:0000256" key="10">
    <source>
        <dbReference type="ARBA" id="ARBA00030078"/>
    </source>
</evidence>
<dbReference type="PANTHER" id="PTHR12640:SF0">
    <property type="entry name" value="DOLICHYL-DIPHOSPHOOLIGOSACCHARIDE--PROTEIN GLYCOSYLTRANSFERASE SUBUNIT 2"/>
    <property type="match status" value="1"/>
</dbReference>
<feature type="domain" description="Ribophorin II third" evidence="13">
    <location>
        <begin position="140"/>
        <end position="264"/>
    </location>
</feature>
<dbReference type="Proteomes" id="UP000822688">
    <property type="component" value="Chromosome 3"/>
</dbReference>
<protein>
    <recommendedName>
        <fullName evidence="11">Ribophorin II</fullName>
    </recommendedName>
    <alternativeName>
        <fullName evidence="10">Ribophorin-2</fullName>
    </alternativeName>
</protein>
<evidence type="ECO:0000259" key="14">
    <source>
        <dbReference type="Pfam" id="PF25147"/>
    </source>
</evidence>
<dbReference type="EMBL" id="CM026423">
    <property type="protein sequence ID" value="KAG0583342.1"/>
    <property type="molecule type" value="Genomic_DNA"/>
</dbReference>
<accession>A0A8T0IJ64</accession>
<dbReference type="GO" id="GO:0008250">
    <property type="term" value="C:oligosaccharyltransferase complex"/>
    <property type="evidence" value="ECO:0007669"/>
    <property type="project" value="InterPro"/>
</dbReference>
<dbReference type="AlphaFoldDB" id="A0A8T0IJ64"/>
<feature type="transmembrane region" description="Helical" evidence="12">
    <location>
        <begin position="6"/>
        <end position="25"/>
    </location>
</feature>
<keyword evidence="9 12" id="KW-0472">Membrane</keyword>
<evidence type="ECO:0000256" key="3">
    <source>
        <dbReference type="ARBA" id="ARBA00004922"/>
    </source>
</evidence>
<keyword evidence="16" id="KW-1185">Reference proteome</keyword>
<evidence type="ECO:0000313" key="15">
    <source>
        <dbReference type="EMBL" id="KAG0583342.1"/>
    </source>
</evidence>
<dbReference type="InterPro" id="IPR055374">
    <property type="entry name" value="Ribophorin_II_3rd"/>
</dbReference>
<evidence type="ECO:0000256" key="2">
    <source>
        <dbReference type="ARBA" id="ARBA00004477"/>
    </source>
</evidence>
<dbReference type="PANTHER" id="PTHR12640">
    <property type="entry name" value="RIBOPHORIN II"/>
    <property type="match status" value="1"/>
</dbReference>
<dbReference type="Pfam" id="PF25147">
    <property type="entry name" value="Ribophorin_II_C"/>
    <property type="match status" value="1"/>
</dbReference>
<evidence type="ECO:0000256" key="8">
    <source>
        <dbReference type="ARBA" id="ARBA00022989"/>
    </source>
</evidence>
<dbReference type="Pfam" id="PF23860">
    <property type="entry name" value="Ribophorin_II_3rd"/>
    <property type="match status" value="1"/>
</dbReference>
<evidence type="ECO:0000256" key="9">
    <source>
        <dbReference type="ARBA" id="ARBA00023136"/>
    </source>
</evidence>
<feature type="transmembrane region" description="Helical" evidence="12">
    <location>
        <begin position="338"/>
        <end position="360"/>
    </location>
</feature>
<comment type="pathway">
    <text evidence="3">Protein modification; protein glycosylation.</text>
</comment>
<evidence type="ECO:0000256" key="5">
    <source>
        <dbReference type="ARBA" id="ARBA00022692"/>
    </source>
</evidence>
<organism evidence="15 16">
    <name type="scientific">Ceratodon purpureus</name>
    <name type="common">Fire moss</name>
    <name type="synonym">Dicranum purpureum</name>
    <dbReference type="NCBI Taxonomy" id="3225"/>
    <lineage>
        <taxon>Eukaryota</taxon>
        <taxon>Viridiplantae</taxon>
        <taxon>Streptophyta</taxon>
        <taxon>Embryophyta</taxon>
        <taxon>Bryophyta</taxon>
        <taxon>Bryophytina</taxon>
        <taxon>Bryopsida</taxon>
        <taxon>Dicranidae</taxon>
        <taxon>Pseudoditrichales</taxon>
        <taxon>Ditrichaceae</taxon>
        <taxon>Ceratodon</taxon>
    </lineage>
</organism>
<evidence type="ECO:0000259" key="13">
    <source>
        <dbReference type="Pfam" id="PF23860"/>
    </source>
</evidence>
<evidence type="ECO:0000256" key="1">
    <source>
        <dbReference type="ARBA" id="ARBA00002791"/>
    </source>
</evidence>
<dbReference type="InterPro" id="IPR056790">
    <property type="entry name" value="Ribophorin_II_C"/>
</dbReference>
<keyword evidence="5 12" id="KW-0812">Transmembrane</keyword>
<gene>
    <name evidence="15" type="ORF">KC19_3G128600</name>
</gene>
<comment type="similarity">
    <text evidence="4">Belongs to the SWP1 family.</text>
</comment>
<dbReference type="InterPro" id="IPR008814">
    <property type="entry name" value="Swp1"/>
</dbReference>
<evidence type="ECO:0000256" key="4">
    <source>
        <dbReference type="ARBA" id="ARBA00009038"/>
    </source>
</evidence>
<sequence>MAMGGAGGVAVGVMLVLVTFSLGFVRAGEGGLVIELESQTLSLGSDAAKLEVVVKSAEGEVVPSATVSLISVHSVASGAPVSLGGNAGFVALGDGRFELGVQSGELSLGKYKLRVDAASDGRKGFLATVVCVAAKMAVSNANVVLFDSDGAVADSHQEVKFGETVTVSATHLQKLKVEFQLSTPSGVPFKPQQVILTLRHVESGAKQPYLVSPASEDLGYEHSLEFSKMVEKLNHRSGTYSVDLIVGDDVMENSFLWSLVSLELDLPEGPEGSTASVAPVSKFAPKLEIAHIFRQPEKRPPTYLSMAFLILTLLPLVGFFVGLQQLGVNLKNLPSGGLPLAACGGFHGGIAMILGLYFMFWLKLNLFTTLQILGFLGLFTLVPGFHILSYLADNSAKLKSA</sequence>
<evidence type="ECO:0000256" key="6">
    <source>
        <dbReference type="ARBA" id="ARBA00022729"/>
    </source>
</evidence>
<proteinExistence type="inferred from homology"/>
<evidence type="ECO:0000313" key="16">
    <source>
        <dbReference type="Proteomes" id="UP000822688"/>
    </source>
</evidence>